<protein>
    <submittedName>
        <fullName evidence="1">Uncharacterized protein</fullName>
    </submittedName>
</protein>
<dbReference type="AlphaFoldDB" id="A0A3D9C8M7"/>
<evidence type="ECO:0000313" key="2">
    <source>
        <dbReference type="Proteomes" id="UP000256686"/>
    </source>
</evidence>
<organism evidence="1 2">
    <name type="scientific">Chryseobacterium pennae</name>
    <dbReference type="NCBI Taxonomy" id="2258962"/>
    <lineage>
        <taxon>Bacteria</taxon>
        <taxon>Pseudomonadati</taxon>
        <taxon>Bacteroidota</taxon>
        <taxon>Flavobacteriia</taxon>
        <taxon>Flavobacteriales</taxon>
        <taxon>Weeksellaceae</taxon>
        <taxon>Chryseobacterium group</taxon>
        <taxon>Chryseobacterium</taxon>
    </lineage>
</organism>
<reference evidence="2" key="1">
    <citation type="submission" date="2018-06" db="EMBL/GenBank/DDBJ databases">
        <authorList>
            <person name="Lum Nde A."/>
            <person name="Hugo C."/>
        </authorList>
    </citation>
    <scope>NUCLEOTIDE SEQUENCE [LARGE SCALE GENOMIC DNA]</scope>
    <source>
        <strain evidence="2">1_F178</strain>
    </source>
</reference>
<proteinExistence type="predicted"/>
<comment type="caution">
    <text evidence="1">The sequence shown here is derived from an EMBL/GenBank/DDBJ whole genome shotgun (WGS) entry which is preliminary data.</text>
</comment>
<dbReference type="Proteomes" id="UP000256686">
    <property type="component" value="Unassembled WGS sequence"/>
</dbReference>
<dbReference type="EMBL" id="QNVT01000012">
    <property type="protein sequence ID" value="REC61851.1"/>
    <property type="molecule type" value="Genomic_DNA"/>
</dbReference>
<evidence type="ECO:0000313" key="1">
    <source>
        <dbReference type="EMBL" id="REC61851.1"/>
    </source>
</evidence>
<dbReference type="RefSeq" id="WP_115971389.1">
    <property type="nucleotide sequence ID" value="NZ_QNVT01000012.1"/>
</dbReference>
<accession>A0A3D9C8M7</accession>
<sequence length="84" mass="10135">MEDIIVKSGELFDRQKFRITFKERDFEIILLKKNVVKETTEISLLLDGMIQQLIKREGKWHFDHGEDQDLAGDIWRQISLRYRL</sequence>
<keyword evidence="2" id="KW-1185">Reference proteome</keyword>
<gene>
    <name evidence="1" type="ORF">DRF65_14050</name>
</gene>
<name>A0A3D9C8M7_9FLAO</name>